<dbReference type="SUPFAM" id="SSF52467">
    <property type="entry name" value="DHS-like NAD/FAD-binding domain"/>
    <property type="match status" value="1"/>
</dbReference>
<proteinExistence type="predicted"/>
<reference evidence="1" key="1">
    <citation type="journal article" date="2024" name="Syst. Appl. Microbiol.">
        <title>First single-strain enrichments of Electrothrix cable bacteria, description of E. aestuarii sp. nov. and E. rattekaaiensis sp. nov., and proposal of a cable bacteria taxonomy following the rules of the SeqCode.</title>
        <authorList>
            <person name="Plum-Jensen L.E."/>
            <person name="Schramm A."/>
            <person name="Marshall I.P.G."/>
        </authorList>
    </citation>
    <scope>NUCLEOTIDE SEQUENCE</scope>
    <source>
        <strain evidence="1">Rat1</strain>
    </source>
</reference>
<accession>A0AAU8M208</accession>
<dbReference type="InterPro" id="IPR029035">
    <property type="entry name" value="DHS-like_NAD/FAD-binding_dom"/>
</dbReference>
<name>A0AAU8M208_9BACT</name>
<dbReference type="EMBL" id="CP159373">
    <property type="protein sequence ID" value="XCN75143.1"/>
    <property type="molecule type" value="Genomic_DNA"/>
</dbReference>
<dbReference type="Gene3D" id="3.40.910.10">
    <property type="entry name" value="Deoxyhypusine synthase"/>
    <property type="match status" value="1"/>
</dbReference>
<dbReference type="AlphaFoldDB" id="A0AAU8M208"/>
<organism evidence="1">
    <name type="scientific">Candidatus Electrothrix aestuarii</name>
    <dbReference type="NCBI Taxonomy" id="3062594"/>
    <lineage>
        <taxon>Bacteria</taxon>
        <taxon>Pseudomonadati</taxon>
        <taxon>Thermodesulfobacteriota</taxon>
        <taxon>Desulfobulbia</taxon>
        <taxon>Desulfobulbales</taxon>
        <taxon>Desulfobulbaceae</taxon>
        <taxon>Candidatus Electrothrix</taxon>
    </lineage>
</organism>
<protein>
    <submittedName>
        <fullName evidence="1">Uncharacterized protein</fullName>
    </submittedName>
</protein>
<sequence length="318" mass="34072">MKKQAPAPLDFSGLNTYSVHGRHSKVTVEDFARPVQPGMTVKDLIDLLPKQFAGVDFPEFIDRVATSLQNERPILLGMGAHVIKVGLNPILIDLMERGIISSIALNGAGIIHDTEIAMVGRTSEDVADVLGAGAFGAAKETGEVLNQAINRGAEEGIGLGEAVGNALLRENFPFNEQSLLAQARRMNIPVTVHVAVGTDIIHIHPDANGAAIGQCSHHDFRVFCSLVSGLDGGVYMNVGSAVLLPEVFLKALTVVRNLGHEVKRFTTANFDFIRAYRPATNVVHRPTLEGGKGFNFTGHHELMIPLLAAAIVDRLGEA</sequence>
<dbReference type="KEGG" id="eaj:Q3M24_10535"/>
<reference evidence="1" key="2">
    <citation type="submission" date="2024-06" db="EMBL/GenBank/DDBJ databases">
        <authorList>
            <person name="Plum-Jensen L.E."/>
            <person name="Schramm A."/>
            <person name="Marshall I.P.G."/>
        </authorList>
    </citation>
    <scope>NUCLEOTIDE SEQUENCE</scope>
    <source>
        <strain evidence="1">Rat1</strain>
    </source>
</reference>
<gene>
    <name evidence="1" type="ORF">Q3M24_10535</name>
</gene>
<evidence type="ECO:0000313" key="1">
    <source>
        <dbReference type="EMBL" id="XCN75143.1"/>
    </source>
</evidence>
<dbReference type="InterPro" id="IPR036982">
    <property type="entry name" value="Deoxyhypusine_synthase_sf"/>
</dbReference>